<reference evidence="1 2" key="1">
    <citation type="journal article" date="2016" name="Nat. Commun.">
        <title>Thousands of microbial genomes shed light on interconnected biogeochemical processes in an aquifer system.</title>
        <authorList>
            <person name="Anantharaman K."/>
            <person name="Brown C.T."/>
            <person name="Hug L.A."/>
            <person name="Sharon I."/>
            <person name="Castelle C.J."/>
            <person name="Probst A.J."/>
            <person name="Thomas B.C."/>
            <person name="Singh A."/>
            <person name="Wilkins M.J."/>
            <person name="Karaoz U."/>
            <person name="Brodie E.L."/>
            <person name="Williams K.H."/>
            <person name="Hubbard S.S."/>
            <person name="Banfield J.F."/>
        </authorList>
    </citation>
    <scope>NUCLEOTIDE SEQUENCE [LARGE SCALE GENOMIC DNA]</scope>
</reference>
<comment type="caution">
    <text evidence="1">The sequence shown here is derived from an EMBL/GenBank/DDBJ whole genome shotgun (WGS) entry which is preliminary data.</text>
</comment>
<dbReference type="EMBL" id="MHRI01000009">
    <property type="protein sequence ID" value="OHA21409.1"/>
    <property type="molecule type" value="Genomic_DNA"/>
</dbReference>
<accession>A0A1G2ME06</accession>
<gene>
    <name evidence="1" type="ORF">A2849_00290</name>
</gene>
<name>A0A1G2ME06_9BACT</name>
<evidence type="ECO:0000313" key="2">
    <source>
        <dbReference type="Proteomes" id="UP000178121"/>
    </source>
</evidence>
<dbReference type="AlphaFoldDB" id="A0A1G2ME06"/>
<evidence type="ECO:0000313" key="1">
    <source>
        <dbReference type="EMBL" id="OHA21409.1"/>
    </source>
</evidence>
<proteinExistence type="predicted"/>
<sequence length="121" mass="13616">MNAKNATVPLFNILIRSKGDRHRTTDFVARCTRNHWRVALKNANFLVTDDEDVARRTLLKRQGIPVILITPDEFKNGSAVPVMKEAHPEFCPIHPGDVALHLHGVIESMIKTHFPEASTPD</sequence>
<protein>
    <submittedName>
        <fullName evidence="1">Uncharacterized protein</fullName>
    </submittedName>
</protein>
<organism evidence="1 2">
    <name type="scientific">Candidatus Taylorbacteria bacterium RIFCSPHIGHO2_01_FULL_51_15</name>
    <dbReference type="NCBI Taxonomy" id="1802304"/>
    <lineage>
        <taxon>Bacteria</taxon>
        <taxon>Candidatus Tayloriibacteriota</taxon>
    </lineage>
</organism>
<dbReference type="Proteomes" id="UP000178121">
    <property type="component" value="Unassembled WGS sequence"/>
</dbReference>